<dbReference type="Proteomes" id="UP000198310">
    <property type="component" value="Unassembled WGS sequence"/>
</dbReference>
<dbReference type="AlphaFoldDB" id="A0A238Z105"/>
<dbReference type="EMBL" id="FZNS01000006">
    <property type="protein sequence ID" value="SNR76611.1"/>
    <property type="molecule type" value="Genomic_DNA"/>
</dbReference>
<keyword evidence="1" id="KW-0812">Transmembrane</keyword>
<feature type="transmembrane region" description="Helical" evidence="1">
    <location>
        <begin position="34"/>
        <end position="53"/>
    </location>
</feature>
<evidence type="ECO:0000256" key="1">
    <source>
        <dbReference type="SAM" id="Phobius"/>
    </source>
</evidence>
<gene>
    <name evidence="2" type="ORF">SAMN06269173_106224</name>
</gene>
<evidence type="ECO:0000313" key="3">
    <source>
        <dbReference type="Proteomes" id="UP000198310"/>
    </source>
</evidence>
<dbReference type="RefSeq" id="WP_143437153.1">
    <property type="nucleotide sequence ID" value="NZ_FZNS01000006.1"/>
</dbReference>
<keyword evidence="1" id="KW-1133">Transmembrane helix</keyword>
<feature type="transmembrane region" description="Helical" evidence="1">
    <location>
        <begin position="99"/>
        <end position="121"/>
    </location>
</feature>
<sequence length="135" mass="15551">MKKFLRSYLLFCLLVGFVLYALYSQFGPRIVHPFTLYTFAFFTVLTFVTYRVTARIVQANADNFMVAYFGSMIIRLLLSLVLVLIYLFRGGGKEGDARWAFLGSFFVLYFLFAGFEVWSVLSNLRPFSKPGENAK</sequence>
<keyword evidence="1" id="KW-0472">Membrane</keyword>
<protein>
    <recommendedName>
        <fullName evidence="4">ATP synthase protein I</fullName>
    </recommendedName>
</protein>
<name>A0A238Z105_9BACT</name>
<evidence type="ECO:0008006" key="4">
    <source>
        <dbReference type="Google" id="ProtNLM"/>
    </source>
</evidence>
<feature type="transmembrane region" description="Helical" evidence="1">
    <location>
        <begin position="65"/>
        <end position="87"/>
    </location>
</feature>
<proteinExistence type="predicted"/>
<accession>A0A238Z105</accession>
<evidence type="ECO:0000313" key="2">
    <source>
        <dbReference type="EMBL" id="SNR76611.1"/>
    </source>
</evidence>
<keyword evidence="3" id="KW-1185">Reference proteome</keyword>
<organism evidence="2 3">
    <name type="scientific">Hymenobacter mucosus</name>
    <dbReference type="NCBI Taxonomy" id="1411120"/>
    <lineage>
        <taxon>Bacteria</taxon>
        <taxon>Pseudomonadati</taxon>
        <taxon>Bacteroidota</taxon>
        <taxon>Cytophagia</taxon>
        <taxon>Cytophagales</taxon>
        <taxon>Hymenobacteraceae</taxon>
        <taxon>Hymenobacter</taxon>
    </lineage>
</organism>
<reference evidence="3" key="1">
    <citation type="submission" date="2017-06" db="EMBL/GenBank/DDBJ databases">
        <authorList>
            <person name="Varghese N."/>
            <person name="Submissions S."/>
        </authorList>
    </citation>
    <scope>NUCLEOTIDE SEQUENCE [LARGE SCALE GENOMIC DNA]</scope>
    <source>
        <strain evidence="3">DSM 28041</strain>
    </source>
</reference>